<comment type="caution">
    <text evidence="2">The sequence shown here is derived from an EMBL/GenBank/DDBJ whole genome shotgun (WGS) entry which is preliminary data.</text>
</comment>
<dbReference type="GO" id="GO:0015074">
    <property type="term" value="P:DNA integration"/>
    <property type="evidence" value="ECO:0007669"/>
    <property type="project" value="InterPro"/>
</dbReference>
<feature type="domain" description="Integrase catalytic" evidence="1">
    <location>
        <begin position="16"/>
        <end position="37"/>
    </location>
</feature>
<name>A0A2A2I2G6_9GAMM</name>
<evidence type="ECO:0000259" key="1">
    <source>
        <dbReference type="Pfam" id="PF13683"/>
    </source>
</evidence>
<accession>A0A2A2I2G6</accession>
<protein>
    <recommendedName>
        <fullName evidence="1">Integrase catalytic domain-containing protein</fullName>
    </recommendedName>
</protein>
<dbReference type="EMBL" id="NMPM01000059">
    <property type="protein sequence ID" value="PAV25484.1"/>
    <property type="molecule type" value="Genomic_DNA"/>
</dbReference>
<reference evidence="2 3" key="1">
    <citation type="submission" date="2017-07" db="EMBL/GenBank/DDBJ databases">
        <title>Tamlnaduibacter salinus (Mi-7) genome sequencing.</title>
        <authorList>
            <person name="Verma A."/>
            <person name="Krishnamurthi S."/>
        </authorList>
    </citation>
    <scope>NUCLEOTIDE SEQUENCE [LARGE SCALE GENOMIC DNA]</scope>
    <source>
        <strain evidence="2 3">Mi-7</strain>
    </source>
</reference>
<evidence type="ECO:0000313" key="3">
    <source>
        <dbReference type="Proteomes" id="UP000218332"/>
    </source>
</evidence>
<sequence length="52" mass="6007">MDLLLCRAGNFGGVPVSQWRRDYNEQRPHSALNDQTPLEFAAEYRGLARWPC</sequence>
<dbReference type="Pfam" id="PF13683">
    <property type="entry name" value="rve_3"/>
    <property type="match status" value="1"/>
</dbReference>
<proteinExistence type="predicted"/>
<dbReference type="Proteomes" id="UP000218332">
    <property type="component" value="Unassembled WGS sequence"/>
</dbReference>
<keyword evidence="3" id="KW-1185">Reference proteome</keyword>
<gene>
    <name evidence="2" type="ORF">CF392_10645</name>
</gene>
<evidence type="ECO:0000313" key="2">
    <source>
        <dbReference type="EMBL" id="PAV25484.1"/>
    </source>
</evidence>
<dbReference type="InterPro" id="IPR001584">
    <property type="entry name" value="Integrase_cat-core"/>
</dbReference>
<dbReference type="AlphaFoldDB" id="A0A2A2I2G6"/>
<organism evidence="2 3">
    <name type="scientific">Tamilnaduibacter salinus</name>
    <dbReference type="NCBI Taxonomy" id="1484056"/>
    <lineage>
        <taxon>Bacteria</taxon>
        <taxon>Pseudomonadati</taxon>
        <taxon>Pseudomonadota</taxon>
        <taxon>Gammaproteobacteria</taxon>
        <taxon>Pseudomonadales</taxon>
        <taxon>Marinobacteraceae</taxon>
        <taxon>Tamilnaduibacter</taxon>
    </lineage>
</organism>